<dbReference type="GO" id="GO:0005634">
    <property type="term" value="C:nucleus"/>
    <property type="evidence" value="ECO:0007669"/>
    <property type="project" value="TreeGrafter"/>
</dbReference>
<comment type="subunit">
    <text evidence="1">Self-associates forming complexes of several hundred monomers.</text>
</comment>
<feature type="region of interest" description="Disordered" evidence="6">
    <location>
        <begin position="163"/>
        <end position="189"/>
    </location>
</feature>
<feature type="compositionally biased region" description="Polar residues" evidence="6">
    <location>
        <begin position="177"/>
        <end position="187"/>
    </location>
</feature>
<proteinExistence type="predicted"/>
<evidence type="ECO:0000259" key="7">
    <source>
        <dbReference type="Pfam" id="PF13873"/>
    </source>
</evidence>
<protein>
    <recommendedName>
        <fullName evidence="2">Regulatory protein zeste</fullName>
    </recommendedName>
</protein>
<keyword evidence="3" id="KW-0805">Transcription regulation</keyword>
<keyword evidence="4" id="KW-0804">Transcription</keyword>
<dbReference type="InterPro" id="IPR028002">
    <property type="entry name" value="Myb_DNA-bind_5"/>
</dbReference>
<evidence type="ECO:0000256" key="3">
    <source>
        <dbReference type="ARBA" id="ARBA00023015"/>
    </source>
</evidence>
<dbReference type="AlphaFoldDB" id="A0A1B6KKS9"/>
<dbReference type="Pfam" id="PF13873">
    <property type="entry name" value="Myb_DNA-bind_5"/>
    <property type="match status" value="1"/>
</dbReference>
<dbReference type="PANTHER" id="PTHR23098">
    <property type="entry name" value="AGAP001331-PA-RELATED"/>
    <property type="match status" value="1"/>
</dbReference>
<gene>
    <name evidence="8" type="ORF">g.26653</name>
</gene>
<dbReference type="EMBL" id="GEBQ01027927">
    <property type="protein sequence ID" value="JAT12050.1"/>
    <property type="molecule type" value="Transcribed_RNA"/>
</dbReference>
<evidence type="ECO:0000256" key="1">
    <source>
        <dbReference type="ARBA" id="ARBA00011764"/>
    </source>
</evidence>
<evidence type="ECO:0000256" key="5">
    <source>
        <dbReference type="ARBA" id="ARBA00025466"/>
    </source>
</evidence>
<comment type="function">
    <text evidence="5">Involved in transvection phenomena (= synapsis-dependent gene expression), where the synaptic pairing of chromosomes carrying genes with which zeste interacts influences the expression of these genes. Zeste binds to DNA and stimulates transcription from a nearby promoter.</text>
</comment>
<evidence type="ECO:0000313" key="8">
    <source>
        <dbReference type="EMBL" id="JAT12050.1"/>
    </source>
</evidence>
<accession>A0A1B6KKS9</accession>
<reference evidence="8" key="1">
    <citation type="submission" date="2015-11" db="EMBL/GenBank/DDBJ databases">
        <title>De novo transcriptome assembly of four potential Pierce s Disease insect vectors from Arizona vineyards.</title>
        <authorList>
            <person name="Tassone E.E."/>
        </authorList>
    </citation>
    <scope>NUCLEOTIDE SEQUENCE</scope>
</reference>
<feature type="domain" description="Myb/SANT-like DNA-binding" evidence="7">
    <location>
        <begin position="24"/>
        <end position="100"/>
    </location>
</feature>
<name>A0A1B6KKS9_9HEMI</name>
<evidence type="ECO:0000256" key="4">
    <source>
        <dbReference type="ARBA" id="ARBA00023163"/>
    </source>
</evidence>
<organism evidence="8">
    <name type="scientific">Graphocephala atropunctata</name>
    <dbReference type="NCBI Taxonomy" id="36148"/>
    <lineage>
        <taxon>Eukaryota</taxon>
        <taxon>Metazoa</taxon>
        <taxon>Ecdysozoa</taxon>
        <taxon>Arthropoda</taxon>
        <taxon>Hexapoda</taxon>
        <taxon>Insecta</taxon>
        <taxon>Pterygota</taxon>
        <taxon>Neoptera</taxon>
        <taxon>Paraneoptera</taxon>
        <taxon>Hemiptera</taxon>
        <taxon>Auchenorrhyncha</taxon>
        <taxon>Membracoidea</taxon>
        <taxon>Cicadellidae</taxon>
        <taxon>Cicadellinae</taxon>
        <taxon>Cicadellini</taxon>
        <taxon>Graphocephala</taxon>
    </lineage>
</organism>
<sequence length="271" mass="30012">MEVKTISCNMLDFGKVKIDGRKNRSKNFSESEVVHLLDLVSKYSEILDKKAFDKITLKEKESVWNNIEHQFNNLSGSFYRDAKTLRNKYDNIRKTSKRKCVDDKKYVLATDTGPSQIISSVAETGFTVQESLGSNSVIGLPTHYDSDDGSSSFSNSLPIMSEEGNEQVAADSPSPPQENTANLSTAVGTPAAKPNEVNCEIEFGSDLSVTNLKLKASSPLITNKKVGLPVFDKTTASKKAVKLSDANKKLLVLQQQIKFQQEEHDLRMGFH</sequence>
<evidence type="ECO:0000256" key="6">
    <source>
        <dbReference type="SAM" id="MobiDB-lite"/>
    </source>
</evidence>
<evidence type="ECO:0000256" key="2">
    <source>
        <dbReference type="ARBA" id="ARBA00016807"/>
    </source>
</evidence>
<dbReference type="PANTHER" id="PTHR23098:SF16">
    <property type="entry name" value="REGULATORY PROTEIN ZESTE"/>
    <property type="match status" value="1"/>
</dbReference>